<feature type="domain" description="SnoaL-like" evidence="2">
    <location>
        <begin position="46"/>
        <end position="144"/>
    </location>
</feature>
<evidence type="ECO:0000313" key="4">
    <source>
        <dbReference type="Proteomes" id="UP001296706"/>
    </source>
</evidence>
<dbReference type="EMBL" id="JAAXKY010000009">
    <property type="protein sequence ID" value="NMH76486.1"/>
    <property type="molecule type" value="Genomic_DNA"/>
</dbReference>
<dbReference type="Pfam" id="PF12680">
    <property type="entry name" value="SnoaL_2"/>
    <property type="match status" value="1"/>
</dbReference>
<gene>
    <name evidence="3" type="ORF">HF577_05135</name>
</gene>
<sequence>MRRSRVVLAGILSLAAVLLIPATASAETARQPGLSTTQKAALLTDFGTALRNIDPGAMAAVVTPNVVWNFPGTSVESGRARGVKQIIARAKVQHDFGLTITVEHVTFAAHDMLAEFHTHAQRNGKTLDEYVIDDFQFRDGRISHIDSGVSEVNGVNSFFS</sequence>
<organism evidence="3 4">
    <name type="scientific">Pseudonocardia xinjiangensis</name>
    <dbReference type="NCBI Taxonomy" id="75289"/>
    <lineage>
        <taxon>Bacteria</taxon>
        <taxon>Bacillati</taxon>
        <taxon>Actinomycetota</taxon>
        <taxon>Actinomycetes</taxon>
        <taxon>Pseudonocardiales</taxon>
        <taxon>Pseudonocardiaceae</taxon>
        <taxon>Pseudonocardia</taxon>
    </lineage>
</organism>
<name>A0ABX1R7W9_9PSEU</name>
<dbReference type="Proteomes" id="UP001296706">
    <property type="component" value="Unassembled WGS sequence"/>
</dbReference>
<evidence type="ECO:0000259" key="2">
    <source>
        <dbReference type="Pfam" id="PF12680"/>
    </source>
</evidence>
<feature type="chain" id="PRO_5046561252" evidence="1">
    <location>
        <begin position="27"/>
        <end position="160"/>
    </location>
</feature>
<feature type="signal peptide" evidence="1">
    <location>
        <begin position="1"/>
        <end position="26"/>
    </location>
</feature>
<dbReference type="InterPro" id="IPR032710">
    <property type="entry name" value="NTF2-like_dom_sf"/>
</dbReference>
<dbReference type="InterPro" id="IPR037401">
    <property type="entry name" value="SnoaL-like"/>
</dbReference>
<keyword evidence="4" id="KW-1185">Reference proteome</keyword>
<evidence type="ECO:0000256" key="1">
    <source>
        <dbReference type="SAM" id="SignalP"/>
    </source>
</evidence>
<evidence type="ECO:0000313" key="3">
    <source>
        <dbReference type="EMBL" id="NMH76486.1"/>
    </source>
</evidence>
<accession>A0ABX1R7W9</accession>
<protein>
    <submittedName>
        <fullName evidence="3">SnoaL-like domain-containing protein</fullName>
    </submittedName>
</protein>
<reference evidence="3 4" key="1">
    <citation type="submission" date="2020-04" db="EMBL/GenBank/DDBJ databases">
        <authorList>
            <person name="Klaysubun C."/>
            <person name="Duangmal K."/>
            <person name="Lipun K."/>
        </authorList>
    </citation>
    <scope>NUCLEOTIDE SEQUENCE [LARGE SCALE GENOMIC DNA]</scope>
    <source>
        <strain evidence="3 4">JCM 11839</strain>
    </source>
</reference>
<dbReference type="RefSeq" id="WP_169394558.1">
    <property type="nucleotide sequence ID" value="NZ_BAAAJH010000022.1"/>
</dbReference>
<dbReference type="Gene3D" id="3.10.450.50">
    <property type="match status" value="1"/>
</dbReference>
<keyword evidence="1" id="KW-0732">Signal</keyword>
<proteinExistence type="predicted"/>
<comment type="caution">
    <text evidence="3">The sequence shown here is derived from an EMBL/GenBank/DDBJ whole genome shotgun (WGS) entry which is preliminary data.</text>
</comment>
<dbReference type="SUPFAM" id="SSF54427">
    <property type="entry name" value="NTF2-like"/>
    <property type="match status" value="1"/>
</dbReference>